<gene>
    <name evidence="1" type="ORF">O181_069221</name>
</gene>
<dbReference type="Proteomes" id="UP000765509">
    <property type="component" value="Unassembled WGS sequence"/>
</dbReference>
<keyword evidence="2" id="KW-1185">Reference proteome</keyword>
<evidence type="ECO:0000313" key="2">
    <source>
        <dbReference type="Proteomes" id="UP000765509"/>
    </source>
</evidence>
<evidence type="ECO:0000313" key="1">
    <source>
        <dbReference type="EMBL" id="MBW0529506.1"/>
    </source>
</evidence>
<name>A0A9Q3F337_9BASI</name>
<dbReference type="CDD" id="cd09272">
    <property type="entry name" value="RNase_HI_RT_Ty1"/>
    <property type="match status" value="1"/>
</dbReference>
<dbReference type="EMBL" id="AVOT02035214">
    <property type="protein sequence ID" value="MBW0529506.1"/>
    <property type="molecule type" value="Genomic_DNA"/>
</dbReference>
<comment type="caution">
    <text evidence="1">The sequence shown here is derived from an EMBL/GenBank/DDBJ whole genome shotgun (WGS) entry which is preliminary data.</text>
</comment>
<dbReference type="AlphaFoldDB" id="A0A9Q3F337"/>
<accession>A0A9Q3F337</accession>
<dbReference type="OrthoDB" id="2504878at2759"/>
<sequence>MSQFLESPSKIHFKAIEHILKYLLGTKEPTLQLGGNNLQHDLNTIIGFSDANWGGSKECKSFSGSLIYYQAAIGWRSHKQKVVALSSAKAEYNALTEFSQDLLWLKNLIYKISTIKCSGTLFSNNKSAIAIASK</sequence>
<protein>
    <recommendedName>
        <fullName evidence="3">Retrovirus-related Pol polyprotein from transposon TNT 1-94</fullName>
    </recommendedName>
</protein>
<dbReference type="PANTHER" id="PTHR11439:SF467">
    <property type="entry name" value="INTEGRASE CATALYTIC DOMAIN-CONTAINING PROTEIN"/>
    <property type="match status" value="1"/>
</dbReference>
<proteinExistence type="predicted"/>
<organism evidence="1 2">
    <name type="scientific">Austropuccinia psidii MF-1</name>
    <dbReference type="NCBI Taxonomy" id="1389203"/>
    <lineage>
        <taxon>Eukaryota</taxon>
        <taxon>Fungi</taxon>
        <taxon>Dikarya</taxon>
        <taxon>Basidiomycota</taxon>
        <taxon>Pucciniomycotina</taxon>
        <taxon>Pucciniomycetes</taxon>
        <taxon>Pucciniales</taxon>
        <taxon>Sphaerophragmiaceae</taxon>
        <taxon>Austropuccinia</taxon>
    </lineage>
</organism>
<evidence type="ECO:0008006" key="3">
    <source>
        <dbReference type="Google" id="ProtNLM"/>
    </source>
</evidence>
<reference evidence="1" key="1">
    <citation type="submission" date="2021-03" db="EMBL/GenBank/DDBJ databases">
        <title>Draft genome sequence of rust myrtle Austropuccinia psidii MF-1, a brazilian biotype.</title>
        <authorList>
            <person name="Quecine M.C."/>
            <person name="Pachon D.M.R."/>
            <person name="Bonatelli M.L."/>
            <person name="Correr F.H."/>
            <person name="Franceschini L.M."/>
            <person name="Leite T.F."/>
            <person name="Margarido G.R.A."/>
            <person name="Almeida C.A."/>
            <person name="Ferrarezi J.A."/>
            <person name="Labate C.A."/>
        </authorList>
    </citation>
    <scope>NUCLEOTIDE SEQUENCE</scope>
    <source>
        <strain evidence="1">MF-1</strain>
    </source>
</reference>
<dbReference type="PANTHER" id="PTHR11439">
    <property type="entry name" value="GAG-POL-RELATED RETROTRANSPOSON"/>
    <property type="match status" value="1"/>
</dbReference>